<name>A0A9D1NP59_9BACT</name>
<evidence type="ECO:0000313" key="1">
    <source>
        <dbReference type="EMBL" id="HIV09708.1"/>
    </source>
</evidence>
<gene>
    <name evidence="1" type="ORF">IAC79_06315</name>
</gene>
<reference evidence="1" key="1">
    <citation type="submission" date="2020-10" db="EMBL/GenBank/DDBJ databases">
        <authorList>
            <person name="Gilroy R."/>
        </authorList>
    </citation>
    <scope>NUCLEOTIDE SEQUENCE</scope>
    <source>
        <strain evidence="1">35461</strain>
    </source>
</reference>
<reference evidence="1" key="2">
    <citation type="journal article" date="2021" name="PeerJ">
        <title>Extensive microbial diversity within the chicken gut microbiome revealed by metagenomics and culture.</title>
        <authorList>
            <person name="Gilroy R."/>
            <person name="Ravi A."/>
            <person name="Getino M."/>
            <person name="Pursley I."/>
            <person name="Horton D.L."/>
            <person name="Alikhan N.F."/>
            <person name="Baker D."/>
            <person name="Gharbi K."/>
            <person name="Hall N."/>
            <person name="Watson M."/>
            <person name="Adriaenssens E.M."/>
            <person name="Foster-Nyarko E."/>
            <person name="Jarju S."/>
            <person name="Secka A."/>
            <person name="Antonio M."/>
            <person name="Oren A."/>
            <person name="Chaudhuri R.R."/>
            <person name="La Ragione R."/>
            <person name="Hildebrand F."/>
            <person name="Pallen M.J."/>
        </authorList>
    </citation>
    <scope>NUCLEOTIDE SEQUENCE</scope>
    <source>
        <strain evidence="1">35461</strain>
    </source>
</reference>
<dbReference type="AlphaFoldDB" id="A0A9D1NP59"/>
<evidence type="ECO:0000313" key="2">
    <source>
        <dbReference type="Proteomes" id="UP000886845"/>
    </source>
</evidence>
<comment type="caution">
    <text evidence="1">The sequence shown here is derived from an EMBL/GenBank/DDBJ whole genome shotgun (WGS) entry which is preliminary data.</text>
</comment>
<accession>A0A9D1NP59</accession>
<proteinExistence type="predicted"/>
<sequence>MDKATLAFLESLRDGRLVGLTEADPRLPAAIEALQRGWVCAERPPTYVSEGRIGALVLRGLTQEGWEAIDRERAAIASGKPSARLRNAFLRAGKWALSGIDRIILAALCSETLFRWIVRLFFSED</sequence>
<organism evidence="1 2">
    <name type="scientific">Candidatus Spyradenecus faecavium</name>
    <dbReference type="NCBI Taxonomy" id="2840947"/>
    <lineage>
        <taxon>Bacteria</taxon>
        <taxon>Pseudomonadati</taxon>
        <taxon>Lentisphaerota</taxon>
        <taxon>Lentisphaeria</taxon>
        <taxon>Lentisphaerales</taxon>
        <taxon>Lentisphaeraceae</taxon>
        <taxon>Lentisphaeraceae incertae sedis</taxon>
        <taxon>Candidatus Spyradenecus</taxon>
    </lineage>
</organism>
<dbReference type="Proteomes" id="UP000886845">
    <property type="component" value="Unassembled WGS sequence"/>
</dbReference>
<protein>
    <submittedName>
        <fullName evidence="1">Uncharacterized protein</fullName>
    </submittedName>
</protein>
<dbReference type="EMBL" id="DVOR01000207">
    <property type="protein sequence ID" value="HIV09708.1"/>
    <property type="molecule type" value="Genomic_DNA"/>
</dbReference>